<protein>
    <submittedName>
        <fullName evidence="2">Uncharacterized protein</fullName>
    </submittedName>
</protein>
<dbReference type="Proteomes" id="UP000031532">
    <property type="component" value="Unassembled WGS sequence"/>
</dbReference>
<keyword evidence="1" id="KW-0812">Transmembrane</keyword>
<evidence type="ECO:0000313" key="2">
    <source>
        <dbReference type="EMBL" id="NHC35147.1"/>
    </source>
</evidence>
<proteinExistence type="predicted"/>
<dbReference type="OrthoDB" id="583517at2"/>
<feature type="transmembrane region" description="Helical" evidence="1">
    <location>
        <begin position="32"/>
        <end position="54"/>
    </location>
</feature>
<dbReference type="AlphaFoldDB" id="A0A9X5I575"/>
<dbReference type="EMBL" id="JTJC03000002">
    <property type="protein sequence ID" value="NHC35147.1"/>
    <property type="molecule type" value="Genomic_DNA"/>
</dbReference>
<gene>
    <name evidence="2" type="ORF">QH73_0010810</name>
</gene>
<accession>A0A9X5I575</accession>
<organism evidence="2 3">
    <name type="scientific">Scytonema millei VB511283</name>
    <dbReference type="NCBI Taxonomy" id="1245923"/>
    <lineage>
        <taxon>Bacteria</taxon>
        <taxon>Bacillati</taxon>
        <taxon>Cyanobacteriota</taxon>
        <taxon>Cyanophyceae</taxon>
        <taxon>Nostocales</taxon>
        <taxon>Scytonemataceae</taxon>
        <taxon>Scytonema</taxon>
    </lineage>
</organism>
<dbReference type="RefSeq" id="WP_132866901.1">
    <property type="nucleotide sequence ID" value="NZ_JTJC03000002.1"/>
</dbReference>
<keyword evidence="3" id="KW-1185">Reference proteome</keyword>
<evidence type="ECO:0000313" key="3">
    <source>
        <dbReference type="Proteomes" id="UP000031532"/>
    </source>
</evidence>
<keyword evidence="1" id="KW-0472">Membrane</keyword>
<sequence length="81" mass="8823">MQTKSRLSREERLNRIAIAQEWMVELPHPHPVRLVLLVVLCSFAVGLLPIAYTLSTGKAIVTNSANASGEAGVWGVLGEKQ</sequence>
<comment type="caution">
    <text evidence="2">The sequence shown here is derived from an EMBL/GenBank/DDBJ whole genome shotgun (WGS) entry which is preliminary data.</text>
</comment>
<name>A0A9X5I575_9CYAN</name>
<reference evidence="2 3" key="1">
    <citation type="journal article" date="2015" name="Genome Announc.">
        <title>Draft Genome Sequence of the Terrestrial Cyanobacterium Scytonema millei VB511283, Isolated from Eastern India.</title>
        <authorList>
            <person name="Sen D."/>
            <person name="Chandrababunaidu M.M."/>
            <person name="Singh D."/>
            <person name="Sanghi N."/>
            <person name="Ghorai A."/>
            <person name="Mishra G.P."/>
            <person name="Madduluri M."/>
            <person name="Adhikary S.P."/>
            <person name="Tripathy S."/>
        </authorList>
    </citation>
    <scope>NUCLEOTIDE SEQUENCE [LARGE SCALE GENOMIC DNA]</scope>
    <source>
        <strain evidence="2 3">VB511283</strain>
    </source>
</reference>
<evidence type="ECO:0000256" key="1">
    <source>
        <dbReference type="SAM" id="Phobius"/>
    </source>
</evidence>
<keyword evidence="1" id="KW-1133">Transmembrane helix</keyword>